<feature type="region of interest" description="Disordered" evidence="1">
    <location>
        <begin position="93"/>
        <end position="119"/>
    </location>
</feature>
<protein>
    <submittedName>
        <fullName evidence="2">Uncharacterized protein</fullName>
    </submittedName>
</protein>
<sequence length="119" mass="13007">MELCGILPLAIALLGGRFGHHPHWDVSQYAEEFAATRDRLSELAADDRAVAAAFDMSYSAMPPQRQRLFRYLGLHPGPDTDAYATAALTGIPLPKHAGTGSPLQQPPHRLPRHRPLPPP</sequence>
<name>A0A917ZZ48_9ACTN</name>
<comment type="caution">
    <text evidence="2">The sequence shown here is derived from an EMBL/GenBank/DDBJ whole genome shotgun (WGS) entry which is preliminary data.</text>
</comment>
<dbReference type="AlphaFoldDB" id="A0A917ZZ48"/>
<dbReference type="EMBL" id="BMMS01000047">
    <property type="protein sequence ID" value="GGO99602.1"/>
    <property type="molecule type" value="Genomic_DNA"/>
</dbReference>
<reference evidence="2" key="1">
    <citation type="journal article" date="2014" name="Int. J. Syst. Evol. Microbiol.">
        <title>Complete genome sequence of Corynebacterium casei LMG S-19264T (=DSM 44701T), isolated from a smear-ripened cheese.</title>
        <authorList>
            <consortium name="US DOE Joint Genome Institute (JGI-PGF)"/>
            <person name="Walter F."/>
            <person name="Albersmeier A."/>
            <person name="Kalinowski J."/>
            <person name="Ruckert C."/>
        </authorList>
    </citation>
    <scope>NUCLEOTIDE SEQUENCE</scope>
    <source>
        <strain evidence="2">CGMCC 4.7201</strain>
    </source>
</reference>
<evidence type="ECO:0000256" key="1">
    <source>
        <dbReference type="SAM" id="MobiDB-lite"/>
    </source>
</evidence>
<dbReference type="RefSeq" id="WP_189135533.1">
    <property type="nucleotide sequence ID" value="NZ_BMMS01000047.1"/>
</dbReference>
<proteinExistence type="predicted"/>
<reference evidence="2" key="2">
    <citation type="submission" date="2020-09" db="EMBL/GenBank/DDBJ databases">
        <authorList>
            <person name="Sun Q."/>
            <person name="Zhou Y."/>
        </authorList>
    </citation>
    <scope>NUCLEOTIDE SEQUENCE</scope>
    <source>
        <strain evidence="2">CGMCC 4.7201</strain>
    </source>
</reference>
<evidence type="ECO:0000313" key="2">
    <source>
        <dbReference type="EMBL" id="GGO99602.1"/>
    </source>
</evidence>
<gene>
    <name evidence="2" type="ORF">GCM10012280_66420</name>
</gene>
<feature type="compositionally biased region" description="Basic residues" evidence="1">
    <location>
        <begin position="109"/>
        <end position="119"/>
    </location>
</feature>
<dbReference type="Proteomes" id="UP000641932">
    <property type="component" value="Unassembled WGS sequence"/>
</dbReference>
<accession>A0A917ZZ48</accession>
<keyword evidence="3" id="KW-1185">Reference proteome</keyword>
<evidence type="ECO:0000313" key="3">
    <source>
        <dbReference type="Proteomes" id="UP000641932"/>
    </source>
</evidence>
<organism evidence="2 3">
    <name type="scientific">Wenjunlia tyrosinilytica</name>
    <dbReference type="NCBI Taxonomy" id="1544741"/>
    <lineage>
        <taxon>Bacteria</taxon>
        <taxon>Bacillati</taxon>
        <taxon>Actinomycetota</taxon>
        <taxon>Actinomycetes</taxon>
        <taxon>Kitasatosporales</taxon>
        <taxon>Streptomycetaceae</taxon>
        <taxon>Wenjunlia</taxon>
    </lineage>
</organism>